<dbReference type="AlphaFoldDB" id="A0A1F5FUZ3"/>
<gene>
    <name evidence="2" type="ORF">A2165_02375</name>
</gene>
<keyword evidence="1" id="KW-1133">Transmembrane helix</keyword>
<reference evidence="2 3" key="1">
    <citation type="journal article" date="2016" name="Nat. Commun.">
        <title>Thousands of microbial genomes shed light on interconnected biogeochemical processes in an aquifer system.</title>
        <authorList>
            <person name="Anantharaman K."/>
            <person name="Brown C.T."/>
            <person name="Hug L.A."/>
            <person name="Sharon I."/>
            <person name="Castelle C.J."/>
            <person name="Probst A.J."/>
            <person name="Thomas B.C."/>
            <person name="Singh A."/>
            <person name="Wilkins M.J."/>
            <person name="Karaoz U."/>
            <person name="Brodie E.L."/>
            <person name="Williams K.H."/>
            <person name="Hubbard S.S."/>
            <person name="Banfield J.F."/>
        </authorList>
    </citation>
    <scope>NUCLEOTIDE SEQUENCE [LARGE SCALE GENOMIC DNA]</scope>
</reference>
<keyword evidence="1" id="KW-0812">Transmembrane</keyword>
<dbReference type="EMBL" id="MFAU01000048">
    <property type="protein sequence ID" value="OGD83412.1"/>
    <property type="molecule type" value="Genomic_DNA"/>
</dbReference>
<feature type="transmembrane region" description="Helical" evidence="1">
    <location>
        <begin position="21"/>
        <end position="46"/>
    </location>
</feature>
<dbReference type="Proteomes" id="UP000179252">
    <property type="component" value="Unassembled WGS sequence"/>
</dbReference>
<protein>
    <submittedName>
        <fullName evidence="2">Uncharacterized protein</fullName>
    </submittedName>
</protein>
<proteinExistence type="predicted"/>
<keyword evidence="1" id="KW-0472">Membrane</keyword>
<comment type="caution">
    <text evidence="2">The sequence shown here is derived from an EMBL/GenBank/DDBJ whole genome shotgun (WGS) entry which is preliminary data.</text>
</comment>
<evidence type="ECO:0000313" key="3">
    <source>
        <dbReference type="Proteomes" id="UP000179252"/>
    </source>
</evidence>
<accession>A0A1F5FUZ3</accession>
<name>A0A1F5FUZ3_9BACT</name>
<organism evidence="2 3">
    <name type="scientific">Candidatus Curtissbacteria bacterium RBG_13_40_7</name>
    <dbReference type="NCBI Taxonomy" id="1797706"/>
    <lineage>
        <taxon>Bacteria</taxon>
        <taxon>Candidatus Curtissiibacteriota</taxon>
    </lineage>
</organism>
<sequence>MLAKAVNNKDQTKKRPLLKNLFESLGILFFVIWILIGLFFILYIVAGFRQGAFSSLLSSNPQQQQQETSAPTEAPLPGIGTVNIACVQEALSEESIAKIFEEQSTASLTDEEKAKFEPCIVEKEQPASPTPQ</sequence>
<evidence type="ECO:0000313" key="2">
    <source>
        <dbReference type="EMBL" id="OGD83412.1"/>
    </source>
</evidence>
<evidence type="ECO:0000256" key="1">
    <source>
        <dbReference type="SAM" id="Phobius"/>
    </source>
</evidence>